<gene>
    <name evidence="2" type="ORF">HAX54_014625</name>
</gene>
<evidence type="ECO:0000313" key="3">
    <source>
        <dbReference type="Proteomes" id="UP000823775"/>
    </source>
</evidence>
<proteinExistence type="predicted"/>
<name>A0ABS8TNE3_DATST</name>
<reference evidence="2 3" key="1">
    <citation type="journal article" date="2021" name="BMC Genomics">
        <title>Datura genome reveals duplications of psychoactive alkaloid biosynthetic genes and high mutation rate following tissue culture.</title>
        <authorList>
            <person name="Rajewski A."/>
            <person name="Carter-House D."/>
            <person name="Stajich J."/>
            <person name="Litt A."/>
        </authorList>
    </citation>
    <scope>NUCLEOTIDE SEQUENCE [LARGE SCALE GENOMIC DNA]</scope>
    <source>
        <strain evidence="2">AR-01</strain>
    </source>
</reference>
<comment type="caution">
    <text evidence="2">The sequence shown here is derived from an EMBL/GenBank/DDBJ whole genome shotgun (WGS) entry which is preliminary data.</text>
</comment>
<accession>A0ABS8TNE3</accession>
<keyword evidence="3" id="KW-1185">Reference proteome</keyword>
<feature type="region of interest" description="Disordered" evidence="1">
    <location>
        <begin position="73"/>
        <end position="94"/>
    </location>
</feature>
<feature type="non-terminal residue" evidence="2">
    <location>
        <position position="1"/>
    </location>
</feature>
<protein>
    <submittedName>
        <fullName evidence="2">Uncharacterized protein</fullName>
    </submittedName>
</protein>
<dbReference type="EMBL" id="JACEIK010001910">
    <property type="protein sequence ID" value="MCD7473047.1"/>
    <property type="molecule type" value="Genomic_DNA"/>
</dbReference>
<sequence length="94" mass="10664">RENSKTNVMINKQESDFLNPKLSKYHPYGSSTSRRLGDQEDPKTNGLLFQQRMSNIPTLEKLENYLVKPKLKANQGNETFMQGVGSDGSSKKED</sequence>
<organism evidence="2 3">
    <name type="scientific">Datura stramonium</name>
    <name type="common">Jimsonweed</name>
    <name type="synonym">Common thornapple</name>
    <dbReference type="NCBI Taxonomy" id="4076"/>
    <lineage>
        <taxon>Eukaryota</taxon>
        <taxon>Viridiplantae</taxon>
        <taxon>Streptophyta</taxon>
        <taxon>Embryophyta</taxon>
        <taxon>Tracheophyta</taxon>
        <taxon>Spermatophyta</taxon>
        <taxon>Magnoliopsida</taxon>
        <taxon>eudicotyledons</taxon>
        <taxon>Gunneridae</taxon>
        <taxon>Pentapetalae</taxon>
        <taxon>asterids</taxon>
        <taxon>lamiids</taxon>
        <taxon>Solanales</taxon>
        <taxon>Solanaceae</taxon>
        <taxon>Solanoideae</taxon>
        <taxon>Datureae</taxon>
        <taxon>Datura</taxon>
    </lineage>
</organism>
<feature type="non-terminal residue" evidence="2">
    <location>
        <position position="94"/>
    </location>
</feature>
<evidence type="ECO:0000313" key="2">
    <source>
        <dbReference type="EMBL" id="MCD7473047.1"/>
    </source>
</evidence>
<feature type="region of interest" description="Disordered" evidence="1">
    <location>
        <begin position="20"/>
        <end position="44"/>
    </location>
</feature>
<evidence type="ECO:0000256" key="1">
    <source>
        <dbReference type="SAM" id="MobiDB-lite"/>
    </source>
</evidence>
<dbReference type="Proteomes" id="UP000823775">
    <property type="component" value="Unassembled WGS sequence"/>
</dbReference>